<dbReference type="RefSeq" id="WP_148135045.1">
    <property type="nucleotide sequence ID" value="NZ_CP017634.1"/>
</dbReference>
<dbReference type="Pfam" id="PF25954">
    <property type="entry name" value="Beta-barrel_RND_2"/>
    <property type="match status" value="1"/>
</dbReference>
<feature type="domain" description="Multidrug resistance protein MdtA-like barrel-sandwich hybrid" evidence="4">
    <location>
        <begin position="56"/>
        <end position="211"/>
    </location>
</feature>
<dbReference type="Gene3D" id="1.10.287.470">
    <property type="entry name" value="Helix hairpin bin"/>
    <property type="match status" value="1"/>
</dbReference>
<evidence type="ECO:0000313" key="6">
    <source>
        <dbReference type="EMBL" id="ATW25774.1"/>
    </source>
</evidence>
<dbReference type="InterPro" id="IPR058792">
    <property type="entry name" value="Beta-barrel_RND_2"/>
</dbReference>
<dbReference type="Proteomes" id="UP000323521">
    <property type="component" value="Chromosome"/>
</dbReference>
<dbReference type="Gene3D" id="2.40.50.100">
    <property type="match status" value="1"/>
</dbReference>
<evidence type="ECO:0000313" key="7">
    <source>
        <dbReference type="Proteomes" id="UP000323521"/>
    </source>
</evidence>
<dbReference type="GO" id="GO:0015562">
    <property type="term" value="F:efflux transmembrane transporter activity"/>
    <property type="evidence" value="ECO:0007669"/>
    <property type="project" value="TreeGrafter"/>
</dbReference>
<feature type="domain" description="CusB-like beta-barrel" evidence="5">
    <location>
        <begin position="218"/>
        <end position="289"/>
    </location>
</feature>
<dbReference type="InterPro" id="IPR058625">
    <property type="entry name" value="MdtA-like_BSH"/>
</dbReference>
<gene>
    <name evidence="6" type="ORF">DCMF_14275</name>
</gene>
<comment type="similarity">
    <text evidence="1">Belongs to the membrane fusion protein (MFP) (TC 8.A.1) family.</text>
</comment>
<dbReference type="InterPro" id="IPR006143">
    <property type="entry name" value="RND_pump_MFP"/>
</dbReference>
<evidence type="ECO:0000259" key="4">
    <source>
        <dbReference type="Pfam" id="PF25917"/>
    </source>
</evidence>
<reference evidence="6 7" key="1">
    <citation type="submission" date="2016-10" db="EMBL/GenBank/DDBJ databases">
        <title>Complete Genome Sequence of Peptococcaceae strain DCMF.</title>
        <authorList>
            <person name="Edwards R.J."/>
            <person name="Holland S.I."/>
            <person name="Deshpande N.P."/>
            <person name="Wong Y.K."/>
            <person name="Ertan H."/>
            <person name="Manefield M."/>
            <person name="Russell T.L."/>
            <person name="Lee M.J."/>
        </authorList>
    </citation>
    <scope>NUCLEOTIDE SEQUENCE [LARGE SCALE GENOMIC DNA]</scope>
    <source>
        <strain evidence="6 7">DCMF</strain>
    </source>
</reference>
<protein>
    <submittedName>
        <fullName evidence="6">Uncharacterized protein</fullName>
    </submittedName>
</protein>
<proteinExistence type="inferred from homology"/>
<keyword evidence="2" id="KW-0732">Signal</keyword>
<dbReference type="InterPro" id="IPR058624">
    <property type="entry name" value="MdtA-like_HH"/>
</dbReference>
<dbReference type="Gene3D" id="2.40.30.170">
    <property type="match status" value="1"/>
</dbReference>
<name>A0A3G1KTP2_FORW1</name>
<dbReference type="Pfam" id="PF25876">
    <property type="entry name" value="HH_MFP_RND"/>
    <property type="match status" value="1"/>
</dbReference>
<feature type="signal peptide" evidence="2">
    <location>
        <begin position="1"/>
        <end position="24"/>
    </location>
</feature>
<dbReference type="Pfam" id="PF25917">
    <property type="entry name" value="BSH_RND"/>
    <property type="match status" value="1"/>
</dbReference>
<dbReference type="EMBL" id="CP017634">
    <property type="protein sequence ID" value="ATW25774.1"/>
    <property type="molecule type" value="Genomic_DNA"/>
</dbReference>
<dbReference type="NCBIfam" id="TIGR01730">
    <property type="entry name" value="RND_mfp"/>
    <property type="match status" value="1"/>
</dbReference>
<evidence type="ECO:0000259" key="5">
    <source>
        <dbReference type="Pfam" id="PF25954"/>
    </source>
</evidence>
<dbReference type="AlphaFoldDB" id="A0A3G1KTP2"/>
<sequence>MKKYSLLFVLLTLLGTAGLTGCSADNSKAESTVFPEVGIKKQDVVYLMAGKIEVGEKVDLKSKITAKVVKMNGDIGSTVQKGDPVIQLDSKDLQVQVAQARAALTQVQASLTGAKVNHENAQVNYNRNNQLFQAGAITQSEWEKFQNTLDVAETTQNVCQAQLEQAQTALDAANIQLDNGTIFSPISGIISAKNVNSGELATAGASLLTVVNPEALLIHAYLPERILHKVKTGQQVVIKIPEISEKEYAGEISAIDSVVDASSKTVLVKVSFKNQDTQLKPGMFAEVGVRN</sequence>
<dbReference type="SUPFAM" id="SSF111369">
    <property type="entry name" value="HlyD-like secretion proteins"/>
    <property type="match status" value="1"/>
</dbReference>
<dbReference type="OrthoDB" id="9810430at2"/>
<evidence type="ECO:0000256" key="1">
    <source>
        <dbReference type="ARBA" id="ARBA00009477"/>
    </source>
</evidence>
<organism evidence="6 7">
    <name type="scientific">Formimonas warabiya</name>
    <dbReference type="NCBI Taxonomy" id="1761012"/>
    <lineage>
        <taxon>Bacteria</taxon>
        <taxon>Bacillati</taxon>
        <taxon>Bacillota</taxon>
        <taxon>Clostridia</taxon>
        <taxon>Eubacteriales</taxon>
        <taxon>Peptococcaceae</taxon>
        <taxon>Candidatus Formimonas</taxon>
    </lineage>
</organism>
<dbReference type="FunFam" id="2.40.30.170:FF:000010">
    <property type="entry name" value="Efflux RND transporter periplasmic adaptor subunit"/>
    <property type="match status" value="1"/>
</dbReference>
<feature type="chain" id="PRO_5018221949" evidence="2">
    <location>
        <begin position="25"/>
        <end position="291"/>
    </location>
</feature>
<keyword evidence="7" id="KW-1185">Reference proteome</keyword>
<evidence type="ECO:0000259" key="3">
    <source>
        <dbReference type="Pfam" id="PF25876"/>
    </source>
</evidence>
<dbReference type="PROSITE" id="PS51257">
    <property type="entry name" value="PROKAR_LIPOPROTEIN"/>
    <property type="match status" value="1"/>
</dbReference>
<feature type="domain" description="Multidrug resistance protein MdtA-like alpha-helical hairpin" evidence="3">
    <location>
        <begin position="104"/>
        <end position="178"/>
    </location>
</feature>
<dbReference type="GO" id="GO:1990281">
    <property type="term" value="C:efflux pump complex"/>
    <property type="evidence" value="ECO:0007669"/>
    <property type="project" value="TreeGrafter"/>
</dbReference>
<dbReference type="PANTHER" id="PTHR30469">
    <property type="entry name" value="MULTIDRUG RESISTANCE PROTEIN MDTA"/>
    <property type="match status" value="1"/>
</dbReference>
<accession>A0A3G1KTP2</accession>
<dbReference type="KEGG" id="fwa:DCMF_14275"/>
<evidence type="ECO:0000256" key="2">
    <source>
        <dbReference type="SAM" id="SignalP"/>
    </source>
</evidence>